<dbReference type="OrthoDB" id="5919911at2759"/>
<proteinExistence type="predicted"/>
<sequence length="212" mass="23917">MERMGWAVGGLKGIDLGSDCTGLDKINPMCRLIYWASSSASVRVALQSDIAKMYLQVGLHERDHDVCRFLWKRDAVGSSPSMYRFTWVFRFGLPSLLGHERCKISPGSTSGPFPTVLDKMKFKIYVENLVVSCESLPIARMDILRLSAHSQAWEVPDSKEKILRFHKSLVTALYRHLTIKCDHSASSVEPSAVEPQTGKLKKCFYKDLECTQ</sequence>
<dbReference type="EMBL" id="JYDJ01000019">
    <property type="protein sequence ID" value="KRX49217.1"/>
    <property type="molecule type" value="Genomic_DNA"/>
</dbReference>
<gene>
    <name evidence="1" type="ORF">T05_2248</name>
</gene>
<name>A0A0V0UDV3_9BILA</name>
<dbReference type="AlphaFoldDB" id="A0A0V0UDV3"/>
<dbReference type="Proteomes" id="UP000055048">
    <property type="component" value="Unassembled WGS sequence"/>
</dbReference>
<keyword evidence="2" id="KW-1185">Reference proteome</keyword>
<organism evidence="1 2">
    <name type="scientific">Trichinella murrelli</name>
    <dbReference type="NCBI Taxonomy" id="144512"/>
    <lineage>
        <taxon>Eukaryota</taxon>
        <taxon>Metazoa</taxon>
        <taxon>Ecdysozoa</taxon>
        <taxon>Nematoda</taxon>
        <taxon>Enoplea</taxon>
        <taxon>Dorylaimia</taxon>
        <taxon>Trichinellida</taxon>
        <taxon>Trichinellidae</taxon>
        <taxon>Trichinella</taxon>
    </lineage>
</organism>
<comment type="caution">
    <text evidence="1">The sequence shown here is derived from an EMBL/GenBank/DDBJ whole genome shotgun (WGS) entry which is preliminary data.</text>
</comment>
<protein>
    <submittedName>
        <fullName evidence="1">Uncharacterized protein</fullName>
    </submittedName>
</protein>
<evidence type="ECO:0000313" key="1">
    <source>
        <dbReference type="EMBL" id="KRX49217.1"/>
    </source>
</evidence>
<reference evidence="1 2" key="1">
    <citation type="submission" date="2015-01" db="EMBL/GenBank/DDBJ databases">
        <title>Evolution of Trichinella species and genotypes.</title>
        <authorList>
            <person name="Korhonen P.K."/>
            <person name="Edoardo P."/>
            <person name="Giuseppe L.R."/>
            <person name="Gasser R.B."/>
        </authorList>
    </citation>
    <scope>NUCLEOTIDE SEQUENCE [LARGE SCALE GENOMIC DNA]</scope>
    <source>
        <strain evidence="1">ISS417</strain>
    </source>
</reference>
<accession>A0A0V0UDV3</accession>
<evidence type="ECO:0000313" key="2">
    <source>
        <dbReference type="Proteomes" id="UP000055048"/>
    </source>
</evidence>